<evidence type="ECO:0000259" key="1">
    <source>
        <dbReference type="PROSITE" id="PS51671"/>
    </source>
</evidence>
<evidence type="ECO:0000313" key="3">
    <source>
        <dbReference type="Proteomes" id="UP000326354"/>
    </source>
</evidence>
<feature type="domain" description="ACT" evidence="1">
    <location>
        <begin position="6"/>
        <end position="82"/>
    </location>
</feature>
<name>A0A5S9IIX4_UABAM</name>
<dbReference type="PROSITE" id="PS51671">
    <property type="entry name" value="ACT"/>
    <property type="match status" value="1"/>
</dbReference>
<dbReference type="EMBL" id="AP019860">
    <property type="protein sequence ID" value="BBM82371.1"/>
    <property type="molecule type" value="Genomic_DNA"/>
</dbReference>
<gene>
    <name evidence="2" type="ORF">UABAM_00714</name>
</gene>
<dbReference type="InterPro" id="IPR045865">
    <property type="entry name" value="ACT-like_dom_sf"/>
</dbReference>
<accession>A0A5S9IIX4</accession>
<dbReference type="InterPro" id="IPR002912">
    <property type="entry name" value="ACT_dom"/>
</dbReference>
<dbReference type="KEGG" id="uam:UABAM_00714"/>
<protein>
    <recommendedName>
        <fullName evidence="1">ACT domain-containing protein</fullName>
    </recommendedName>
</protein>
<dbReference type="PANTHER" id="PTHR40099">
    <property type="entry name" value="ACETOLACTATE SYNTHASE, SMALL SUBUNIT"/>
    <property type="match status" value="1"/>
</dbReference>
<organism evidence="2 3">
    <name type="scientific">Uabimicrobium amorphum</name>
    <dbReference type="NCBI Taxonomy" id="2596890"/>
    <lineage>
        <taxon>Bacteria</taxon>
        <taxon>Pseudomonadati</taxon>
        <taxon>Planctomycetota</taxon>
        <taxon>Candidatus Uabimicrobiia</taxon>
        <taxon>Candidatus Uabimicrobiales</taxon>
        <taxon>Candidatus Uabimicrobiaceae</taxon>
        <taxon>Candidatus Uabimicrobium</taxon>
    </lineage>
</organism>
<dbReference type="InterPro" id="IPR045739">
    <property type="entry name" value="ACT_dom_pair"/>
</dbReference>
<keyword evidence="3" id="KW-1185">Reference proteome</keyword>
<dbReference type="Gene3D" id="3.30.2130.10">
    <property type="entry name" value="VC0802-like"/>
    <property type="match status" value="1"/>
</dbReference>
<sequence length="132" mass="14411">MRIVKQLAVFLENQPGALLRVTEDLAKNSINILALAVSDTVDHAVVRLVVDEPKKATHLLGEAGVLVVENDLVEVNVANDPGQLTRICKTLETIGSNIEYAYGSAPKDGNSLIYLRIKDAESVLEKLKNEDF</sequence>
<dbReference type="SUPFAM" id="SSF55021">
    <property type="entry name" value="ACT-like"/>
    <property type="match status" value="2"/>
</dbReference>
<reference evidence="2 3" key="1">
    <citation type="submission" date="2019-08" db="EMBL/GenBank/DDBJ databases">
        <title>Complete genome sequence of Candidatus Uab amorphum.</title>
        <authorList>
            <person name="Shiratori T."/>
            <person name="Suzuki S."/>
            <person name="Kakizawa Y."/>
            <person name="Ishida K."/>
        </authorList>
    </citation>
    <scope>NUCLEOTIDE SEQUENCE [LARGE SCALE GENOMIC DNA]</scope>
    <source>
        <strain evidence="2 3">SRT547</strain>
    </source>
</reference>
<dbReference type="RefSeq" id="WP_173013115.1">
    <property type="nucleotide sequence ID" value="NZ_AP019860.1"/>
</dbReference>
<evidence type="ECO:0000313" key="2">
    <source>
        <dbReference type="EMBL" id="BBM82371.1"/>
    </source>
</evidence>
<dbReference type="Proteomes" id="UP000326354">
    <property type="component" value="Chromosome"/>
</dbReference>
<dbReference type="AlphaFoldDB" id="A0A5S9IIX4"/>
<dbReference type="Pfam" id="PF19571">
    <property type="entry name" value="ACT_8"/>
    <property type="match status" value="1"/>
</dbReference>
<dbReference type="PANTHER" id="PTHR40099:SF1">
    <property type="entry name" value="ACETOLACTATE SYNTHASE, SMALL SUBUNIT"/>
    <property type="match status" value="1"/>
</dbReference>
<proteinExistence type="predicted"/>